<evidence type="ECO:0000256" key="3">
    <source>
        <dbReference type="ARBA" id="ARBA00022723"/>
    </source>
</evidence>
<dbReference type="GO" id="GO:0005737">
    <property type="term" value="C:cytoplasm"/>
    <property type="evidence" value="ECO:0007669"/>
    <property type="project" value="TreeGrafter"/>
</dbReference>
<evidence type="ECO:0000256" key="7">
    <source>
        <dbReference type="PIRSR" id="PIRSR601273-2"/>
    </source>
</evidence>
<name>A0A1Y3EK59_9BILA</name>
<dbReference type="SUPFAM" id="SSF56534">
    <property type="entry name" value="Aromatic aminoacid monoxygenases, catalytic and oligomerization domains"/>
    <property type="match status" value="1"/>
</dbReference>
<dbReference type="Gene3D" id="1.10.800.10">
    <property type="entry name" value="Aromatic amino acid hydroxylase"/>
    <property type="match status" value="2"/>
</dbReference>
<dbReference type="PANTHER" id="PTHR11473:SF15">
    <property type="entry name" value="TYROSINE 3-MONOOXYGENASE"/>
    <property type="match status" value="1"/>
</dbReference>
<evidence type="ECO:0000259" key="8">
    <source>
        <dbReference type="PROSITE" id="PS51410"/>
    </source>
</evidence>
<feature type="binding site" evidence="7">
    <location>
        <position position="266"/>
    </location>
    <ligand>
        <name>Fe cation</name>
        <dbReference type="ChEBI" id="CHEBI:24875"/>
    </ligand>
</feature>
<sequence length="325" mass="37885">MDIEKRKEKVESYCKTLKELNAPKEFLDNFNPELLEWLIKNDADVAEFSVIFSCENVFKVLSESEHVFQKFHITLKHLETRMNTAGLDVLIKCNSNRENLFAAMKILFQKQLLHSVRIYPPEDKSIPWFPTNLYELDNCKNVIMKINEKSEHQFEGWNDEKYRKRRLQFAELAESYRQRTVFTSMSSLHQKYACKEYLNNFALLKEKAGFGPDAIPHDCIHELLGHVPMLLDPVVANFSQQIGMASLGVSDEDIEKIATLYWFSIEFGLCKENNEMKAFGAGLLSSYGELEHALSFKPQYQPFEPEVTALTKYQDEEYQPLYFVT</sequence>
<keyword evidence="6" id="KW-0503">Monooxygenase</keyword>
<accession>A0A1Y3EK59</accession>
<dbReference type="InterPro" id="IPR036951">
    <property type="entry name" value="ArAA_hydroxylase_sf"/>
</dbReference>
<evidence type="ECO:0000313" key="10">
    <source>
        <dbReference type="Proteomes" id="UP000243006"/>
    </source>
</evidence>
<evidence type="ECO:0000256" key="2">
    <source>
        <dbReference type="ARBA" id="ARBA00009712"/>
    </source>
</evidence>
<dbReference type="GO" id="GO:0005506">
    <property type="term" value="F:iron ion binding"/>
    <property type="evidence" value="ECO:0007669"/>
    <property type="project" value="InterPro"/>
</dbReference>
<feature type="non-terminal residue" evidence="9">
    <location>
        <position position="325"/>
    </location>
</feature>
<comment type="cofactor">
    <cofactor evidence="1 7">
        <name>Fe(2+)</name>
        <dbReference type="ChEBI" id="CHEBI:29033"/>
    </cofactor>
</comment>
<comment type="similarity">
    <text evidence="2">Belongs to the biopterin-dependent aromatic amino acid hydroxylase family.</text>
</comment>
<evidence type="ECO:0000256" key="6">
    <source>
        <dbReference type="ARBA" id="ARBA00023033"/>
    </source>
</evidence>
<evidence type="ECO:0000313" key="9">
    <source>
        <dbReference type="EMBL" id="OUC45552.1"/>
    </source>
</evidence>
<evidence type="ECO:0000256" key="5">
    <source>
        <dbReference type="ARBA" id="ARBA00023004"/>
    </source>
</evidence>
<dbReference type="PROSITE" id="PS51410">
    <property type="entry name" value="BH4_AAA_HYDROXYL_2"/>
    <property type="match status" value="1"/>
</dbReference>
<dbReference type="Proteomes" id="UP000243006">
    <property type="component" value="Unassembled WGS sequence"/>
</dbReference>
<dbReference type="InterPro" id="IPR019774">
    <property type="entry name" value="Aromatic-AA_hydroxylase_C"/>
</dbReference>
<reference evidence="9 10" key="1">
    <citation type="submission" date="2015-04" db="EMBL/GenBank/DDBJ databases">
        <title>Draft genome of the roundworm Trichinella nativa.</title>
        <authorList>
            <person name="Mitreva M."/>
        </authorList>
    </citation>
    <scope>NUCLEOTIDE SEQUENCE [LARGE SCALE GENOMIC DNA]</scope>
    <source>
        <strain evidence="9 10">ISS45</strain>
    </source>
</reference>
<dbReference type="InterPro" id="IPR036329">
    <property type="entry name" value="Aro-AA_hydroxylase_C_sf"/>
</dbReference>
<dbReference type="InterPro" id="IPR001273">
    <property type="entry name" value="ArAA_hydroxylase"/>
</dbReference>
<proteinExistence type="inferred from homology"/>
<feature type="binding site" evidence="7">
    <location>
        <position position="221"/>
    </location>
    <ligand>
        <name>Fe cation</name>
        <dbReference type="ChEBI" id="CHEBI:24875"/>
    </ligand>
</feature>
<evidence type="ECO:0000256" key="4">
    <source>
        <dbReference type="ARBA" id="ARBA00023002"/>
    </source>
</evidence>
<keyword evidence="4" id="KW-0560">Oxidoreductase</keyword>
<feature type="binding site" evidence="7">
    <location>
        <position position="226"/>
    </location>
    <ligand>
        <name>Fe cation</name>
        <dbReference type="ChEBI" id="CHEBI:24875"/>
    </ligand>
</feature>
<dbReference type="GO" id="GO:0009072">
    <property type="term" value="P:aromatic amino acid metabolic process"/>
    <property type="evidence" value="ECO:0007669"/>
    <property type="project" value="InterPro"/>
</dbReference>
<organism evidence="9 10">
    <name type="scientific">Trichinella nativa</name>
    <dbReference type="NCBI Taxonomy" id="6335"/>
    <lineage>
        <taxon>Eukaryota</taxon>
        <taxon>Metazoa</taxon>
        <taxon>Ecdysozoa</taxon>
        <taxon>Nematoda</taxon>
        <taxon>Enoplea</taxon>
        <taxon>Dorylaimia</taxon>
        <taxon>Trichinellida</taxon>
        <taxon>Trichinellidae</taxon>
        <taxon>Trichinella</taxon>
    </lineage>
</organism>
<keyword evidence="3 7" id="KW-0479">Metal-binding</keyword>
<protein>
    <submittedName>
        <fullName evidence="9">Biopterin-dependent aromatic amino acid hydroxylase</fullName>
    </submittedName>
</protein>
<dbReference type="PANTHER" id="PTHR11473">
    <property type="entry name" value="AROMATIC AMINO ACID HYDROXYLASE"/>
    <property type="match status" value="1"/>
</dbReference>
<dbReference type="GO" id="GO:0004511">
    <property type="term" value="F:tyrosine 3-monooxygenase activity"/>
    <property type="evidence" value="ECO:0007669"/>
    <property type="project" value="TreeGrafter"/>
</dbReference>
<dbReference type="AlphaFoldDB" id="A0A1Y3EK59"/>
<keyword evidence="5 7" id="KW-0408">Iron</keyword>
<dbReference type="EMBL" id="LVZM01009113">
    <property type="protein sequence ID" value="OUC45552.1"/>
    <property type="molecule type" value="Genomic_DNA"/>
</dbReference>
<evidence type="ECO:0000256" key="1">
    <source>
        <dbReference type="ARBA" id="ARBA00001954"/>
    </source>
</evidence>
<dbReference type="GO" id="GO:0030424">
    <property type="term" value="C:axon"/>
    <property type="evidence" value="ECO:0007669"/>
    <property type="project" value="TreeGrafter"/>
</dbReference>
<dbReference type="GO" id="GO:0043204">
    <property type="term" value="C:perikaryon"/>
    <property type="evidence" value="ECO:0007669"/>
    <property type="project" value="TreeGrafter"/>
</dbReference>
<feature type="domain" description="Biopterin-dependent aromatic amino acid hydroxylase family profile" evidence="8">
    <location>
        <begin position="218"/>
        <end position="325"/>
    </location>
</feature>
<comment type="caution">
    <text evidence="9">The sequence shown here is derived from an EMBL/GenBank/DDBJ whole genome shotgun (WGS) entry which is preliminary data.</text>
</comment>
<gene>
    <name evidence="9" type="ORF">D917_08361</name>
</gene>
<dbReference type="Pfam" id="PF00351">
    <property type="entry name" value="Biopterin_H"/>
    <property type="match status" value="3"/>
</dbReference>